<dbReference type="PANTHER" id="PTHR11439:SF506">
    <property type="entry name" value="REVERSE TRANSCRIPTASE TY1_COPIA-TYPE DOMAIN-CONTAINING PROTEIN"/>
    <property type="match status" value="1"/>
</dbReference>
<dbReference type="PANTHER" id="PTHR11439">
    <property type="entry name" value="GAG-POL-RELATED RETROTRANSPOSON"/>
    <property type="match status" value="1"/>
</dbReference>
<dbReference type="SUPFAM" id="SSF56672">
    <property type="entry name" value="DNA/RNA polymerases"/>
    <property type="match status" value="1"/>
</dbReference>
<keyword evidence="2" id="KW-1185">Reference proteome</keyword>
<gene>
    <name evidence="1" type="ORF">MTR67_040130</name>
</gene>
<dbReference type="EMBL" id="CP133620">
    <property type="protein sequence ID" value="WMV46745.1"/>
    <property type="molecule type" value="Genomic_DNA"/>
</dbReference>
<dbReference type="InterPro" id="IPR043502">
    <property type="entry name" value="DNA/RNA_pol_sf"/>
</dbReference>
<reference evidence="1" key="1">
    <citation type="submission" date="2023-08" db="EMBL/GenBank/DDBJ databases">
        <title>A de novo genome assembly of Solanum verrucosum Schlechtendal, a Mexican diploid species geographically isolated from the other diploid A-genome species in potato relatives.</title>
        <authorList>
            <person name="Hosaka K."/>
        </authorList>
    </citation>
    <scope>NUCLEOTIDE SEQUENCE</scope>
    <source>
        <tissue evidence="1">Young leaves</tissue>
    </source>
</reference>
<protein>
    <recommendedName>
        <fullName evidence="3">Reverse transcriptase Ty1/copia-type domain-containing protein</fullName>
    </recommendedName>
</protein>
<dbReference type="AlphaFoldDB" id="A0AAF0ZRE0"/>
<name>A0AAF0ZRE0_SOLVR</name>
<proteinExistence type="predicted"/>
<dbReference type="CDD" id="cd09272">
    <property type="entry name" value="RNase_HI_RT_Ty1"/>
    <property type="match status" value="1"/>
</dbReference>
<evidence type="ECO:0000313" key="1">
    <source>
        <dbReference type="EMBL" id="WMV46745.1"/>
    </source>
</evidence>
<accession>A0AAF0ZRE0</accession>
<evidence type="ECO:0000313" key="2">
    <source>
        <dbReference type="Proteomes" id="UP001234989"/>
    </source>
</evidence>
<organism evidence="1 2">
    <name type="scientific">Solanum verrucosum</name>
    <dbReference type="NCBI Taxonomy" id="315347"/>
    <lineage>
        <taxon>Eukaryota</taxon>
        <taxon>Viridiplantae</taxon>
        <taxon>Streptophyta</taxon>
        <taxon>Embryophyta</taxon>
        <taxon>Tracheophyta</taxon>
        <taxon>Spermatophyta</taxon>
        <taxon>Magnoliopsida</taxon>
        <taxon>eudicotyledons</taxon>
        <taxon>Gunneridae</taxon>
        <taxon>Pentapetalae</taxon>
        <taxon>asterids</taxon>
        <taxon>lamiids</taxon>
        <taxon>Solanales</taxon>
        <taxon>Solanaceae</taxon>
        <taxon>Solanoideae</taxon>
        <taxon>Solaneae</taxon>
        <taxon>Solanum</taxon>
    </lineage>
</organism>
<evidence type="ECO:0008006" key="3">
    <source>
        <dbReference type="Google" id="ProtNLM"/>
    </source>
</evidence>
<sequence length="171" mass="19356">MHQRKYSLELISDLGFSGSQPCGFPIELNHKLTSVEFDEHVGSSIDLLLKDPCEYQRLVGRLLYLIVTRPDISFALQSLSQYMHQPKQSHMKAAIRVVKYVKQSPGLGIFLSASASPKLQAFCDVDWASYPNTRRSVTGYLVKFGDSLISWKAKKQPTISRSLVETEYRSI</sequence>
<dbReference type="Proteomes" id="UP001234989">
    <property type="component" value="Chromosome 9"/>
</dbReference>